<dbReference type="InterPro" id="IPR022016">
    <property type="entry name" value="DUF3597"/>
</dbReference>
<feature type="domain" description="DUF3597" evidence="2">
    <location>
        <begin position="3"/>
        <end position="150"/>
    </location>
</feature>
<proteinExistence type="predicted"/>
<protein>
    <submittedName>
        <fullName evidence="3">DUF3597 domain-containing protein</fullName>
    </submittedName>
</protein>
<dbReference type="AlphaFoldDB" id="A0A5B2TLX6"/>
<dbReference type="Proteomes" id="UP000322110">
    <property type="component" value="Unassembled WGS sequence"/>
</dbReference>
<feature type="compositionally biased region" description="Low complexity" evidence="1">
    <location>
        <begin position="34"/>
        <end position="66"/>
    </location>
</feature>
<evidence type="ECO:0000313" key="4">
    <source>
        <dbReference type="Proteomes" id="UP000322110"/>
    </source>
</evidence>
<evidence type="ECO:0000313" key="3">
    <source>
        <dbReference type="EMBL" id="KAA2214938.1"/>
    </source>
</evidence>
<sequence>MSVFGSILSKIFGQRGANAAPSPTAPVSDDVPKPTAADAQPGAAGAATPPVPGTAPAASGAAAATPAPMQQVDVAAVLTEMASKNPQQLNWRQSIVDLMKLLGLDSSLDNRKELARELGYSGDMNDSASMNIWLHKQVMNKLAENGGQVPAELRD</sequence>
<evidence type="ECO:0000259" key="2">
    <source>
        <dbReference type="Pfam" id="PF12200"/>
    </source>
</evidence>
<keyword evidence="4" id="KW-1185">Reference proteome</keyword>
<dbReference type="EMBL" id="VUKA01000001">
    <property type="protein sequence ID" value="KAA2214938.1"/>
    <property type="molecule type" value="Genomic_DNA"/>
</dbReference>
<gene>
    <name evidence="3" type="ORF">F0Q34_04465</name>
</gene>
<organism evidence="3 4">
    <name type="scientific">Teichococcus oryzae</name>
    <dbReference type="NCBI Taxonomy" id="1608942"/>
    <lineage>
        <taxon>Bacteria</taxon>
        <taxon>Pseudomonadati</taxon>
        <taxon>Pseudomonadota</taxon>
        <taxon>Alphaproteobacteria</taxon>
        <taxon>Acetobacterales</taxon>
        <taxon>Roseomonadaceae</taxon>
        <taxon>Roseomonas</taxon>
    </lineage>
</organism>
<name>A0A5B2TLX6_9PROT</name>
<dbReference type="SUPFAM" id="SSF158634">
    <property type="entry name" value="RPA2825-like"/>
    <property type="match status" value="1"/>
</dbReference>
<comment type="caution">
    <text evidence="3">The sequence shown here is derived from an EMBL/GenBank/DDBJ whole genome shotgun (WGS) entry which is preliminary data.</text>
</comment>
<reference evidence="3 4" key="1">
    <citation type="journal article" date="2015" name="Int. J. Syst. Evol. Microbiol.">
        <title>Roseomonas oryzae sp. nov., isolated from paddy rhizosphere soil.</title>
        <authorList>
            <person name="Ramaprasad E.V."/>
            <person name="Sasikala Ch."/>
            <person name="Ramana Ch.V."/>
        </authorList>
    </citation>
    <scope>NUCLEOTIDE SEQUENCE [LARGE SCALE GENOMIC DNA]</scope>
    <source>
        <strain evidence="3 4">KCTC 42542</strain>
    </source>
</reference>
<accession>A0A5B2TLX6</accession>
<feature type="region of interest" description="Disordered" evidence="1">
    <location>
        <begin position="15"/>
        <end position="66"/>
    </location>
</feature>
<dbReference type="RefSeq" id="WP_149810892.1">
    <property type="nucleotide sequence ID" value="NZ_VUKA01000001.1"/>
</dbReference>
<dbReference type="Pfam" id="PF12200">
    <property type="entry name" value="DUF3597"/>
    <property type="match status" value="1"/>
</dbReference>
<dbReference type="OrthoDB" id="9812045at2"/>
<evidence type="ECO:0000256" key="1">
    <source>
        <dbReference type="SAM" id="MobiDB-lite"/>
    </source>
</evidence>